<dbReference type="AlphaFoldDB" id="A0A1B6H4W0"/>
<organism evidence="2">
    <name type="scientific">Cuerna arida</name>
    <dbReference type="NCBI Taxonomy" id="1464854"/>
    <lineage>
        <taxon>Eukaryota</taxon>
        <taxon>Metazoa</taxon>
        <taxon>Ecdysozoa</taxon>
        <taxon>Arthropoda</taxon>
        <taxon>Hexapoda</taxon>
        <taxon>Insecta</taxon>
        <taxon>Pterygota</taxon>
        <taxon>Neoptera</taxon>
        <taxon>Paraneoptera</taxon>
        <taxon>Hemiptera</taxon>
        <taxon>Auchenorrhyncha</taxon>
        <taxon>Membracoidea</taxon>
        <taxon>Cicadellidae</taxon>
        <taxon>Cicadellinae</taxon>
        <taxon>Proconiini</taxon>
        <taxon>Cuerna</taxon>
    </lineage>
</organism>
<evidence type="ECO:0000313" key="2">
    <source>
        <dbReference type="EMBL" id="JAS69706.1"/>
    </source>
</evidence>
<gene>
    <name evidence="2" type="ORF">g.30734</name>
</gene>
<evidence type="ECO:0000256" key="1">
    <source>
        <dbReference type="SAM" id="Coils"/>
    </source>
</evidence>
<sequence>MKKPRSKVIFQHIQEKYEDLGKYLDGATKKLNKILQKAIRNGLKSLYLDELEFVHDALNTSMAQRQGRPSTPGRKSSEDLENIITVQEQRIESLMRRLDNYRQHSSDQEKRILDYSQKVQRFGTSVGLLDMKVESLQYENKQLRDLVSYEKEKSRKLEEILKSVLDNCKCTRKWVLQQNYPGLQKT</sequence>
<proteinExistence type="predicted"/>
<feature type="coiled-coil region" evidence="1">
    <location>
        <begin position="77"/>
        <end position="111"/>
    </location>
</feature>
<keyword evidence="1" id="KW-0175">Coiled coil</keyword>
<accession>A0A1B6H4W0</accession>
<name>A0A1B6H4W0_9HEMI</name>
<dbReference type="EMBL" id="GECZ01000063">
    <property type="protein sequence ID" value="JAS69706.1"/>
    <property type="molecule type" value="Transcribed_RNA"/>
</dbReference>
<reference evidence="2" key="1">
    <citation type="submission" date="2015-11" db="EMBL/GenBank/DDBJ databases">
        <title>De novo transcriptome assembly of four potential Pierce s Disease insect vectors from Arizona vineyards.</title>
        <authorList>
            <person name="Tassone E.E."/>
        </authorList>
    </citation>
    <scope>NUCLEOTIDE SEQUENCE</scope>
</reference>
<protein>
    <submittedName>
        <fullName evidence="2">Uncharacterized protein</fullName>
    </submittedName>
</protein>